<protein>
    <recommendedName>
        <fullName evidence="2">3-hydroxyisobutyryl-CoA hydrolase</fullName>
        <ecNumber evidence="2">3.1.2.4</ecNumber>
    </recommendedName>
</protein>
<name>A0A2P6NK09_9EUKA</name>
<reference evidence="5 6" key="1">
    <citation type="journal article" date="2018" name="Genome Biol. Evol.">
        <title>Multiple Roots of Fruiting Body Formation in Amoebozoa.</title>
        <authorList>
            <person name="Hillmann F."/>
            <person name="Forbes G."/>
            <person name="Novohradska S."/>
            <person name="Ferling I."/>
            <person name="Riege K."/>
            <person name="Groth M."/>
            <person name="Westermann M."/>
            <person name="Marz M."/>
            <person name="Spaller T."/>
            <person name="Winckler T."/>
            <person name="Schaap P."/>
            <person name="Glockner G."/>
        </authorList>
    </citation>
    <scope>NUCLEOTIDE SEQUENCE [LARGE SCALE GENOMIC DNA]</scope>
    <source>
        <strain evidence="5 6">Jena</strain>
    </source>
</reference>
<dbReference type="OrthoDB" id="1737613at2759"/>
<dbReference type="InterPro" id="IPR045004">
    <property type="entry name" value="ECH_dom"/>
</dbReference>
<evidence type="ECO:0000313" key="6">
    <source>
        <dbReference type="Proteomes" id="UP000241769"/>
    </source>
</evidence>
<accession>A0A2P6NK09</accession>
<evidence type="ECO:0000256" key="1">
    <source>
        <dbReference type="ARBA" id="ARBA00001709"/>
    </source>
</evidence>
<dbReference type="AlphaFoldDB" id="A0A2P6NK09"/>
<evidence type="ECO:0000313" key="5">
    <source>
        <dbReference type="EMBL" id="PRP84290.1"/>
    </source>
</evidence>
<dbReference type="PANTHER" id="PTHR43176">
    <property type="entry name" value="3-HYDROXYISOBUTYRYL-COA HYDROLASE-RELATED"/>
    <property type="match status" value="1"/>
</dbReference>
<dbReference type="PROSITE" id="PS00166">
    <property type="entry name" value="ENOYL_COA_HYDRATASE"/>
    <property type="match status" value="1"/>
</dbReference>
<evidence type="ECO:0000256" key="2">
    <source>
        <dbReference type="ARBA" id="ARBA00011915"/>
    </source>
</evidence>
<dbReference type="GO" id="GO:0006574">
    <property type="term" value="P:L-valine catabolic process"/>
    <property type="evidence" value="ECO:0007669"/>
    <property type="project" value="TreeGrafter"/>
</dbReference>
<dbReference type="EC" id="3.1.2.4" evidence="2"/>
<keyword evidence="6" id="KW-1185">Reference proteome</keyword>
<dbReference type="SUPFAM" id="SSF52096">
    <property type="entry name" value="ClpP/crotonase"/>
    <property type="match status" value="1"/>
</dbReference>
<comment type="caution">
    <text evidence="5">The sequence shown here is derived from an EMBL/GenBank/DDBJ whole genome shotgun (WGS) entry which is preliminary data.</text>
</comment>
<dbReference type="CDD" id="cd06558">
    <property type="entry name" value="crotonase-like"/>
    <property type="match status" value="1"/>
</dbReference>
<evidence type="ECO:0000256" key="3">
    <source>
        <dbReference type="ARBA" id="ARBA00022801"/>
    </source>
</evidence>
<dbReference type="InterPro" id="IPR029045">
    <property type="entry name" value="ClpP/crotonase-like_dom_sf"/>
</dbReference>
<evidence type="ECO:0000259" key="4">
    <source>
        <dbReference type="Pfam" id="PF16113"/>
    </source>
</evidence>
<dbReference type="GO" id="GO:0003860">
    <property type="term" value="F:3-hydroxyisobutyryl-CoA hydrolase activity"/>
    <property type="evidence" value="ECO:0007669"/>
    <property type="project" value="UniProtKB-EC"/>
</dbReference>
<dbReference type="InterPro" id="IPR018376">
    <property type="entry name" value="Enoyl-CoA_hyd/isom_CS"/>
</dbReference>
<proteinExistence type="predicted"/>
<dbReference type="InterPro" id="IPR032259">
    <property type="entry name" value="HIBYL-CoA-H"/>
</dbReference>
<organism evidence="5 6">
    <name type="scientific">Planoprotostelium fungivorum</name>
    <dbReference type="NCBI Taxonomy" id="1890364"/>
    <lineage>
        <taxon>Eukaryota</taxon>
        <taxon>Amoebozoa</taxon>
        <taxon>Evosea</taxon>
        <taxon>Variosea</taxon>
        <taxon>Cavosteliida</taxon>
        <taxon>Cavosteliaceae</taxon>
        <taxon>Planoprotostelium</taxon>
    </lineage>
</organism>
<dbReference type="GO" id="GO:0005739">
    <property type="term" value="C:mitochondrion"/>
    <property type="evidence" value="ECO:0007669"/>
    <property type="project" value="TreeGrafter"/>
</dbReference>
<dbReference type="FunCoup" id="A0A2P6NK09">
    <property type="interactions" value="291"/>
</dbReference>
<dbReference type="NCBIfam" id="NF004127">
    <property type="entry name" value="PRK05617.1"/>
    <property type="match status" value="1"/>
</dbReference>
<sequence>MSFQVAKRLNLIQRHVSPDISVRRMTTEPTLAQSPLVLYDNFDNGLKIVRLNRPKALNAINEEMVSSMINEYSSLFHQSQKRRVIFLTGEGGKAFCAGGDIKALQASSAKKDPKLAESFFRSEYKLDYLLWHLNENTISPHPLLKDVTTIANMSGITMGGGVGLSISSQIRIVTQNTVFAMPETGIGLFPDVGGTFFLSKDKLKGPLGVYIGVTGQKLSGADCIYAGIGTHYVDAQKLGDLLEELKRAEFSEKDTARKIVEKYSSTPGPSALAQNEEKIRRHFSEDSVEGIVKSLQSSDDEWAQKTHQTVMSKSPSSMKVTLRGILTGGGTLHDTFKKELRMAIHSVLSDDFAEGVRAVLVDKDNKPKWNPPNLSAVTQERVDSYFKPVDNVEDLQLDRNWIH</sequence>
<gene>
    <name evidence="5" type="ORF">PROFUN_08310</name>
</gene>
<dbReference type="PANTHER" id="PTHR43176:SF3">
    <property type="entry name" value="3-HYDROXYISOBUTYRYL-COA HYDROLASE, MITOCHONDRIAL"/>
    <property type="match status" value="1"/>
</dbReference>
<dbReference type="Gene3D" id="3.90.226.10">
    <property type="entry name" value="2-enoyl-CoA Hydratase, Chain A, domain 1"/>
    <property type="match status" value="1"/>
</dbReference>
<dbReference type="EMBL" id="MDYQ01000066">
    <property type="protein sequence ID" value="PRP84290.1"/>
    <property type="molecule type" value="Genomic_DNA"/>
</dbReference>
<comment type="catalytic activity">
    <reaction evidence="1">
        <text>3-hydroxy-2-methylpropanoyl-CoA + H2O = 3-hydroxy-2-methylpropanoate + CoA + H(+)</text>
        <dbReference type="Rhea" id="RHEA:20888"/>
        <dbReference type="ChEBI" id="CHEBI:11805"/>
        <dbReference type="ChEBI" id="CHEBI:15377"/>
        <dbReference type="ChEBI" id="CHEBI:15378"/>
        <dbReference type="ChEBI" id="CHEBI:57287"/>
        <dbReference type="ChEBI" id="CHEBI:57340"/>
        <dbReference type="EC" id="3.1.2.4"/>
    </reaction>
</comment>
<dbReference type="STRING" id="1890364.A0A2P6NK09"/>
<dbReference type="Pfam" id="PF16113">
    <property type="entry name" value="ECH_2"/>
    <property type="match status" value="1"/>
</dbReference>
<keyword evidence="3 5" id="KW-0378">Hydrolase</keyword>
<dbReference type="Proteomes" id="UP000241769">
    <property type="component" value="Unassembled WGS sequence"/>
</dbReference>
<dbReference type="InParanoid" id="A0A2P6NK09"/>
<feature type="domain" description="Enoyl-CoA hydratase/isomerase" evidence="4">
    <location>
        <begin position="47"/>
        <end position="386"/>
    </location>
</feature>